<dbReference type="InterPro" id="IPR023801">
    <property type="entry name" value="His_deacetylse_dom"/>
</dbReference>
<dbReference type="InterPro" id="IPR037138">
    <property type="entry name" value="His_deacetylse_dom_sf"/>
</dbReference>
<dbReference type="GO" id="GO:0046872">
    <property type="term" value="F:metal ion binding"/>
    <property type="evidence" value="ECO:0007669"/>
    <property type="project" value="UniProtKB-KW"/>
</dbReference>
<keyword evidence="3" id="KW-0479">Metal-binding</keyword>
<keyword evidence="5" id="KW-0862">Zinc</keyword>
<dbReference type="Pfam" id="PF00850">
    <property type="entry name" value="Hist_deacetyl"/>
    <property type="match status" value="1"/>
</dbReference>
<keyword evidence="8" id="KW-1185">Reference proteome</keyword>
<evidence type="ECO:0000256" key="1">
    <source>
        <dbReference type="ARBA" id="ARBA00001947"/>
    </source>
</evidence>
<keyword evidence="4" id="KW-0378">Hydrolase</keyword>
<dbReference type="SUPFAM" id="SSF52768">
    <property type="entry name" value="Arginase/deacetylase"/>
    <property type="match status" value="1"/>
</dbReference>
<gene>
    <name evidence="7" type="ORF">AcdelDRAFT_0343</name>
</gene>
<dbReference type="PRINTS" id="PR01270">
    <property type="entry name" value="HDASUPER"/>
</dbReference>
<accession>C5T0B3</accession>
<organism evidence="7 8">
    <name type="scientific">Acidovorax delafieldii 2AN</name>
    <dbReference type="NCBI Taxonomy" id="573060"/>
    <lineage>
        <taxon>Bacteria</taxon>
        <taxon>Pseudomonadati</taxon>
        <taxon>Pseudomonadota</taxon>
        <taxon>Betaproteobacteria</taxon>
        <taxon>Burkholderiales</taxon>
        <taxon>Comamonadaceae</taxon>
        <taxon>Acidovorax</taxon>
    </lineage>
</organism>
<comment type="similarity">
    <text evidence="2">Belongs to the histone deacetylase family.</text>
</comment>
<feature type="domain" description="Histone deacetylase" evidence="6">
    <location>
        <begin position="28"/>
        <end position="334"/>
    </location>
</feature>
<dbReference type="CDD" id="cd10001">
    <property type="entry name" value="HDAC_classII_APAH"/>
    <property type="match status" value="1"/>
</dbReference>
<dbReference type="PANTHER" id="PTHR10625:SF17">
    <property type="entry name" value="HISTONE DEACETYLASE 8"/>
    <property type="match status" value="1"/>
</dbReference>
<dbReference type="Gene3D" id="3.40.800.20">
    <property type="entry name" value="Histone deacetylase domain"/>
    <property type="match status" value="1"/>
</dbReference>
<reference evidence="7 8" key="1">
    <citation type="submission" date="2009-05" db="EMBL/GenBank/DDBJ databases">
        <title>The draft genome of Acidovorax delafieldii 2AN.</title>
        <authorList>
            <consortium name="US DOE Joint Genome Institute (JGI-PGF)"/>
            <person name="Lucas S."/>
            <person name="Copeland A."/>
            <person name="Lapidus A."/>
            <person name="Glavina del Rio T."/>
            <person name="Tice H."/>
            <person name="Bruce D."/>
            <person name="Goodwin L."/>
            <person name="Pitluck S."/>
            <person name="Larimer F."/>
            <person name="Land M.L."/>
            <person name="Hauser L."/>
            <person name="Shelobolina E.S."/>
            <person name="Picardal F."/>
            <person name="Roden E."/>
            <person name="Emerson D."/>
        </authorList>
    </citation>
    <scope>NUCLEOTIDE SEQUENCE [LARGE SCALE GENOMIC DNA]</scope>
    <source>
        <strain evidence="7 8">2AN</strain>
    </source>
</reference>
<evidence type="ECO:0000256" key="4">
    <source>
        <dbReference type="ARBA" id="ARBA00022801"/>
    </source>
</evidence>
<dbReference type="Proteomes" id="UP000003856">
    <property type="component" value="Unassembled WGS sequence"/>
</dbReference>
<comment type="cofactor">
    <cofactor evidence="1">
        <name>Zn(2+)</name>
        <dbReference type="ChEBI" id="CHEBI:29105"/>
    </cofactor>
</comment>
<dbReference type="RefSeq" id="WP_005792989.1">
    <property type="nucleotide sequence ID" value="NZ_ACQT01000004.1"/>
</dbReference>
<name>C5T0B3_ACIDE</name>
<evidence type="ECO:0000259" key="6">
    <source>
        <dbReference type="Pfam" id="PF00850"/>
    </source>
</evidence>
<sequence length="342" mass="37404">MKTFFHPEQLLHHPQTYLSRGQMRKPQEVPDRALAILRGVSELGLEVHQPADYGVAPIQAVHSASYLRFLETAYAEWKKIPADWGDEVMSNIFVREPNALRGVLAQAAAYLADGSCPVGEFTWRSAYWAAQCAAAAATAVLSGDRQSYALCRPPGHHARTEAAGGFCYLNNAAIAAQLLRQKHARVAILDADMHHGQGIQEIFYERDDVLYVSIHGDPTNFYPGVAGFPDETGAGAGLGFNLNLPMPHGSSEAVFFEQIERALLAIRSFQPDALVFSLGFDIYEDDPQSQVAVSSEGFRRLGQAVASLDLPTVYVQEGGYHVDALAQNTRMFFSGALQRPAP</sequence>
<evidence type="ECO:0000313" key="7">
    <source>
        <dbReference type="EMBL" id="EER62066.1"/>
    </source>
</evidence>
<dbReference type="GO" id="GO:0040029">
    <property type="term" value="P:epigenetic regulation of gene expression"/>
    <property type="evidence" value="ECO:0007669"/>
    <property type="project" value="TreeGrafter"/>
</dbReference>
<dbReference type="PATRIC" id="fig|573060.9.peg.4854"/>
<evidence type="ECO:0000313" key="8">
    <source>
        <dbReference type="Proteomes" id="UP000003856"/>
    </source>
</evidence>
<dbReference type="AlphaFoldDB" id="C5T0B3"/>
<evidence type="ECO:0000256" key="3">
    <source>
        <dbReference type="ARBA" id="ARBA00022723"/>
    </source>
</evidence>
<dbReference type="OrthoDB" id="9808367at2"/>
<dbReference type="EMBL" id="ACQT01000004">
    <property type="protein sequence ID" value="EER62066.1"/>
    <property type="molecule type" value="Genomic_DNA"/>
</dbReference>
<dbReference type="GO" id="GO:0016787">
    <property type="term" value="F:hydrolase activity"/>
    <property type="evidence" value="ECO:0007669"/>
    <property type="project" value="UniProtKB-KW"/>
</dbReference>
<evidence type="ECO:0000256" key="2">
    <source>
        <dbReference type="ARBA" id="ARBA00005947"/>
    </source>
</evidence>
<dbReference type="InterPro" id="IPR023696">
    <property type="entry name" value="Ureohydrolase_dom_sf"/>
</dbReference>
<evidence type="ECO:0000256" key="5">
    <source>
        <dbReference type="ARBA" id="ARBA00022833"/>
    </source>
</evidence>
<protein>
    <submittedName>
        <fullName evidence="7">Histone deacetylase superfamily</fullName>
    </submittedName>
</protein>
<dbReference type="GO" id="GO:0004407">
    <property type="term" value="F:histone deacetylase activity"/>
    <property type="evidence" value="ECO:0007669"/>
    <property type="project" value="TreeGrafter"/>
</dbReference>
<dbReference type="PANTHER" id="PTHR10625">
    <property type="entry name" value="HISTONE DEACETYLASE HDAC1-RELATED"/>
    <property type="match status" value="1"/>
</dbReference>
<dbReference type="InterPro" id="IPR000286">
    <property type="entry name" value="HDACs"/>
</dbReference>
<proteinExistence type="inferred from homology"/>
<comment type="caution">
    <text evidence="7">The sequence shown here is derived from an EMBL/GenBank/DDBJ whole genome shotgun (WGS) entry which is preliminary data.</text>
</comment>